<dbReference type="Pfam" id="PF03737">
    <property type="entry name" value="RraA-like"/>
    <property type="match status" value="1"/>
</dbReference>
<dbReference type="Proteomes" id="UP000441523">
    <property type="component" value="Unassembled WGS sequence"/>
</dbReference>
<name>A0A6N6MW30_9HYPH</name>
<proteinExistence type="predicted"/>
<dbReference type="PANTHER" id="PTHR33254">
    <property type="entry name" value="4-HYDROXY-4-METHYL-2-OXOGLUTARATE ALDOLASE 3-RELATED"/>
    <property type="match status" value="1"/>
</dbReference>
<gene>
    <name evidence="2" type="ORF">F6X51_01745</name>
</gene>
<evidence type="ECO:0000256" key="1">
    <source>
        <dbReference type="PIRSR" id="PIRSR605493-1"/>
    </source>
</evidence>
<keyword evidence="3" id="KW-1185">Reference proteome</keyword>
<reference evidence="2 3" key="1">
    <citation type="submission" date="2019-09" db="EMBL/GenBank/DDBJ databases">
        <title>YIM 132548 draft genome.</title>
        <authorList>
            <person name="Jiang L."/>
        </authorList>
    </citation>
    <scope>NUCLEOTIDE SEQUENCE [LARGE SCALE GENOMIC DNA]</scope>
    <source>
        <strain evidence="2 3">YIM 132548</strain>
    </source>
</reference>
<dbReference type="EMBL" id="VZZJ01000001">
    <property type="protein sequence ID" value="KAB1076285.1"/>
    <property type="molecule type" value="Genomic_DNA"/>
</dbReference>
<evidence type="ECO:0000313" key="3">
    <source>
        <dbReference type="Proteomes" id="UP000441523"/>
    </source>
</evidence>
<dbReference type="InterPro" id="IPR005493">
    <property type="entry name" value="RraA/RraA-like"/>
</dbReference>
<keyword evidence="2" id="KW-0808">Transferase</keyword>
<dbReference type="CDD" id="cd16841">
    <property type="entry name" value="RraA_family"/>
    <property type="match status" value="1"/>
</dbReference>
<dbReference type="AlphaFoldDB" id="A0A6N6MW30"/>
<protein>
    <submittedName>
        <fullName evidence="2">Dimethylmenaquinone methyltransferase</fullName>
    </submittedName>
</protein>
<dbReference type="RefSeq" id="WP_150961361.1">
    <property type="nucleotide sequence ID" value="NZ_VZZJ01000001.1"/>
</dbReference>
<dbReference type="Gene3D" id="3.50.30.40">
    <property type="entry name" value="Ribonuclease E inhibitor RraA/RraA-like"/>
    <property type="match status" value="1"/>
</dbReference>
<dbReference type="GO" id="GO:0032259">
    <property type="term" value="P:methylation"/>
    <property type="evidence" value="ECO:0007669"/>
    <property type="project" value="UniProtKB-KW"/>
</dbReference>
<evidence type="ECO:0000313" key="2">
    <source>
        <dbReference type="EMBL" id="KAB1076285.1"/>
    </source>
</evidence>
<dbReference type="SUPFAM" id="SSF89562">
    <property type="entry name" value="RraA-like"/>
    <property type="match status" value="1"/>
</dbReference>
<dbReference type="GO" id="GO:0008168">
    <property type="term" value="F:methyltransferase activity"/>
    <property type="evidence" value="ECO:0007669"/>
    <property type="project" value="UniProtKB-KW"/>
</dbReference>
<dbReference type="PANTHER" id="PTHR33254:SF16">
    <property type="entry name" value="BLR3842 PROTEIN"/>
    <property type="match status" value="1"/>
</dbReference>
<sequence length="220" mass="21945">MPIDKTLRDALSAVTTASLGRVLARRGVPAFAFRGLRPRAGSAQAVGAAFTLRLIPARGEAGLPLSRTIESIPEGAVVVADTGGSGEALPFGTILAARLGQRGIAGLVTDGAGPAEGAMPAWGAPPGAMRAGSGLVLVGAGEPIACAGAAIHPGDVVVADAEGAVVIPGSIAESVALEAVEQQRLDLWIQREVEKGVSLDGLLPPDAAALARFEAETKPA</sequence>
<comment type="caution">
    <text evidence="2">The sequence shown here is derived from an EMBL/GenBank/DDBJ whole genome shotgun (WGS) entry which is preliminary data.</text>
</comment>
<accession>A0A6N6MW30</accession>
<organism evidence="2 3">
    <name type="scientific">Methylobacterium planeticum</name>
    <dbReference type="NCBI Taxonomy" id="2615211"/>
    <lineage>
        <taxon>Bacteria</taxon>
        <taxon>Pseudomonadati</taxon>
        <taxon>Pseudomonadota</taxon>
        <taxon>Alphaproteobacteria</taxon>
        <taxon>Hyphomicrobiales</taxon>
        <taxon>Methylobacteriaceae</taxon>
        <taxon>Methylobacterium</taxon>
    </lineage>
</organism>
<feature type="binding site" evidence="1">
    <location>
        <begin position="92"/>
        <end position="95"/>
    </location>
    <ligand>
        <name>substrate</name>
    </ligand>
</feature>
<keyword evidence="2" id="KW-0489">Methyltransferase</keyword>
<dbReference type="InterPro" id="IPR036704">
    <property type="entry name" value="RraA/RraA-like_sf"/>
</dbReference>